<evidence type="ECO:0000256" key="1">
    <source>
        <dbReference type="SAM" id="MobiDB-lite"/>
    </source>
</evidence>
<organism evidence="2 3">
    <name type="scientific">Jaminaea rosea</name>
    <dbReference type="NCBI Taxonomy" id="1569628"/>
    <lineage>
        <taxon>Eukaryota</taxon>
        <taxon>Fungi</taxon>
        <taxon>Dikarya</taxon>
        <taxon>Basidiomycota</taxon>
        <taxon>Ustilaginomycotina</taxon>
        <taxon>Exobasidiomycetes</taxon>
        <taxon>Microstromatales</taxon>
        <taxon>Microstromatales incertae sedis</taxon>
        <taxon>Jaminaea</taxon>
    </lineage>
</organism>
<feature type="compositionally biased region" description="Low complexity" evidence="1">
    <location>
        <begin position="187"/>
        <end position="205"/>
    </location>
</feature>
<dbReference type="RefSeq" id="XP_025365227.1">
    <property type="nucleotide sequence ID" value="XM_025505144.1"/>
</dbReference>
<evidence type="ECO:0000313" key="3">
    <source>
        <dbReference type="Proteomes" id="UP000245884"/>
    </source>
</evidence>
<feature type="compositionally biased region" description="Gly residues" evidence="1">
    <location>
        <begin position="21"/>
        <end position="32"/>
    </location>
</feature>
<evidence type="ECO:0008006" key="4">
    <source>
        <dbReference type="Google" id="ProtNLM"/>
    </source>
</evidence>
<gene>
    <name evidence="2" type="ORF">BDZ90DRAFT_229626</name>
</gene>
<dbReference type="PANTHER" id="PTHR41805:SF1">
    <property type="entry name" value="RRNA-PROCESSING PROTEIN FYV7"/>
    <property type="match status" value="1"/>
</dbReference>
<proteinExistence type="predicted"/>
<evidence type="ECO:0000313" key="2">
    <source>
        <dbReference type="EMBL" id="PWN30615.1"/>
    </source>
</evidence>
<dbReference type="STRING" id="1569628.A0A316V5C9"/>
<keyword evidence="3" id="KW-1185">Reference proteome</keyword>
<feature type="compositionally biased region" description="Basic residues" evidence="1">
    <location>
        <begin position="9"/>
        <end position="18"/>
    </location>
</feature>
<accession>A0A316V5C9</accession>
<dbReference type="OrthoDB" id="2135053at2759"/>
<dbReference type="EMBL" id="KZ819662">
    <property type="protein sequence ID" value="PWN30615.1"/>
    <property type="molecule type" value="Genomic_DNA"/>
</dbReference>
<dbReference type="Proteomes" id="UP000245884">
    <property type="component" value="Unassembled WGS sequence"/>
</dbReference>
<name>A0A316V5C9_9BASI</name>
<protein>
    <recommendedName>
        <fullName evidence="4">rRNA-processing protein FYV7</fullName>
    </recommendedName>
</protein>
<dbReference type="PANTHER" id="PTHR41805">
    <property type="entry name" value="EXPRESSED PROTEIN"/>
    <property type="match status" value="1"/>
</dbReference>
<dbReference type="AlphaFoldDB" id="A0A316V5C9"/>
<dbReference type="GeneID" id="37026967"/>
<sequence length="258" mass="27477">MAQFDKSKRSVVKHKTRKPFMGGGGGPSGGTEAGPSEGRPRSLAKGGRGGGGFKVGPRHAPDGAYLGKAKRIKANLIANAKTKQRFYKSIKGKDKADESAMQMDHAEPSLGRFAPEAGARQAREGGQEKEEDTRRSRGRAGPPPPSDDEAEGEDAGDQRPRRRQDRAGPAVPIGGKRGSAVKGSGQSRTDAPSASSADTASQQARQPPKYASREEALAARKERQEKWNKASGSEVGRRRGQPDLGSRMEVLLDKIRAT</sequence>
<feature type="region of interest" description="Disordered" evidence="1">
    <location>
        <begin position="80"/>
        <end position="258"/>
    </location>
</feature>
<reference evidence="2 3" key="1">
    <citation type="journal article" date="2018" name="Mol. Biol. Evol.">
        <title>Broad Genomic Sampling Reveals a Smut Pathogenic Ancestry of the Fungal Clade Ustilaginomycotina.</title>
        <authorList>
            <person name="Kijpornyongpan T."/>
            <person name="Mondo S.J."/>
            <person name="Barry K."/>
            <person name="Sandor L."/>
            <person name="Lee J."/>
            <person name="Lipzen A."/>
            <person name="Pangilinan J."/>
            <person name="LaButti K."/>
            <person name="Hainaut M."/>
            <person name="Henrissat B."/>
            <person name="Grigoriev I.V."/>
            <person name="Spatafora J.W."/>
            <person name="Aime M.C."/>
        </authorList>
    </citation>
    <scope>NUCLEOTIDE SEQUENCE [LARGE SCALE GENOMIC DNA]</scope>
    <source>
        <strain evidence="2 3">MCA 5214</strain>
    </source>
</reference>
<feature type="compositionally biased region" description="Basic and acidic residues" evidence="1">
    <location>
        <begin position="211"/>
        <end position="228"/>
    </location>
</feature>
<feature type="compositionally biased region" description="Basic and acidic residues" evidence="1">
    <location>
        <begin position="121"/>
        <end position="135"/>
    </location>
</feature>
<feature type="region of interest" description="Disordered" evidence="1">
    <location>
        <begin position="1"/>
        <end position="66"/>
    </location>
</feature>
<feature type="compositionally biased region" description="Acidic residues" evidence="1">
    <location>
        <begin position="146"/>
        <end position="155"/>
    </location>
</feature>